<organism evidence="1 2">
    <name type="scientific">Weeksella virosa (strain ATCC 43766 / DSM 16922 / JCM 21250 / CCUG 30538 / CDC 9751 / IAM 14551 / NBRC 16016 / NCTC 11634 / CL345/78)</name>
    <dbReference type="NCBI Taxonomy" id="865938"/>
    <lineage>
        <taxon>Bacteria</taxon>
        <taxon>Pseudomonadati</taxon>
        <taxon>Bacteroidota</taxon>
        <taxon>Flavobacteriia</taxon>
        <taxon>Flavobacteriales</taxon>
        <taxon>Weeksellaceae</taxon>
        <taxon>Weeksella</taxon>
    </lineage>
</organism>
<dbReference type="SUPFAM" id="SSF48371">
    <property type="entry name" value="ARM repeat"/>
    <property type="match status" value="1"/>
</dbReference>
<accession>F0P148</accession>
<dbReference type="EMBL" id="CP002455">
    <property type="protein sequence ID" value="ADX67547.1"/>
    <property type="molecule type" value="Genomic_DNA"/>
</dbReference>
<evidence type="ECO:0000313" key="2">
    <source>
        <dbReference type="Proteomes" id="UP000008641"/>
    </source>
</evidence>
<sequence length="239" mass="28085">MKSKTVEYIQEALYDLSDKDKIKKLQQYFKTQPGEYGEGDLFIGVKVPDQRKVAKEFYTKASFADLAELLSQPIHEVRLTATFILVLQYEKSKDWAEKKTIVDFYLSHTASFNNWDLVDSSCYKILGHYAFHQNQKEILLRLAESPSLWEKRMAVVSTLYFIKQKEFSIVTQIVEKNLHHPHDLMHKANGWMLREMGNVDEVSLLIFLDAFAQELPRTTLRYAIEKLPENIRQEYLKKK</sequence>
<dbReference type="KEGG" id="wvi:Weevi_0834"/>
<dbReference type="RefSeq" id="WP_013597938.1">
    <property type="nucleotide sequence ID" value="NC_015144.1"/>
</dbReference>
<evidence type="ECO:0000313" key="1">
    <source>
        <dbReference type="EMBL" id="ADX67547.1"/>
    </source>
</evidence>
<reference evidence="2" key="2">
    <citation type="journal article" date="2011" name="Stand. Genomic Sci.">
        <title>Complete genome sequence of Weeksella virosa type strain (9751T).</title>
        <authorList>
            <person name="Lang E."/>
            <person name="Teshima H."/>
            <person name="Lucas S."/>
            <person name="Lapidus A."/>
            <person name="Hammon N."/>
            <person name="Deshpande S."/>
            <person name="Nolan M."/>
            <person name="Cheng J."/>
            <person name="Pitluck S."/>
            <person name="Liolios K."/>
            <person name="Pagani I."/>
            <person name="Mikhailova N."/>
            <person name="Ivanova N."/>
            <person name="Mavromatis K."/>
            <person name="Pati A."/>
            <person name="Tapia R."/>
            <person name="Han C."/>
            <person name="Goodwin L."/>
            <person name="Chen A."/>
            <person name="Palaniappan K."/>
            <person name="Land M."/>
            <person name="Hauser L."/>
            <person name="Chang Y."/>
            <person name="Jeffries C."/>
            <person name="Brambilla E."/>
            <person name="Kopitz M."/>
            <person name="Rohde M."/>
            <person name="Goker M."/>
            <person name="Tindall B."/>
            <person name="Detter J."/>
            <person name="Woyke T."/>
            <person name="Bristow J."/>
            <person name="Eisen J."/>
            <person name="Markowitz V."/>
            <person name="Hugenholtz P."/>
            <person name="Klenk H."/>
            <person name="Kyrpides N."/>
        </authorList>
    </citation>
    <scope>NUCLEOTIDE SEQUENCE [LARGE SCALE GENOMIC DNA]</scope>
    <source>
        <strain evidence="2">ATCC 43766 / DSM 16922 / JCM 21250 / NBRC 16016 / NCTC 11634 / CL345/78</strain>
    </source>
</reference>
<dbReference type="HOGENOM" id="CLU_079880_0_0_10"/>
<dbReference type="eggNOG" id="COG4912">
    <property type="taxonomic scope" value="Bacteria"/>
</dbReference>
<gene>
    <name evidence="1" type="ordered locus">Weevi_0834</name>
</gene>
<dbReference type="CDD" id="cd06561">
    <property type="entry name" value="AlkD_like"/>
    <property type="match status" value="1"/>
</dbReference>
<dbReference type="STRING" id="865938.Weevi_0834"/>
<proteinExistence type="predicted"/>
<dbReference type="Gene3D" id="1.25.10.90">
    <property type="match status" value="1"/>
</dbReference>
<dbReference type="InterPro" id="IPR016024">
    <property type="entry name" value="ARM-type_fold"/>
</dbReference>
<dbReference type="PANTHER" id="PTHR34070:SF1">
    <property type="entry name" value="DNA ALKYLATION REPAIR PROTEIN"/>
    <property type="match status" value="1"/>
</dbReference>
<reference evidence="1 2" key="1">
    <citation type="journal article" date="2011" name="Stand. Genomic Sci.">
        <title>Complete genome sequence of Weeksella virosa type strain (9751).</title>
        <authorList>
            <person name="Lang E."/>
            <person name="Teshima H."/>
            <person name="Lucas S."/>
            <person name="Lapidus A."/>
            <person name="Hammon N."/>
            <person name="Deshpande S."/>
            <person name="Nolan M."/>
            <person name="Cheng J.F."/>
            <person name="Pitluck S."/>
            <person name="Liolios K."/>
            <person name="Pagani I."/>
            <person name="Mikhailova N."/>
            <person name="Ivanova N."/>
            <person name="Mavromatis K."/>
            <person name="Pati A."/>
            <person name="Tapia R."/>
            <person name="Han C."/>
            <person name="Goodwin L."/>
            <person name="Chen A."/>
            <person name="Palaniappan K."/>
            <person name="Land M."/>
            <person name="Hauser L."/>
            <person name="Chang Y.J."/>
            <person name="Jeffries C.D."/>
            <person name="Brambilla E.M."/>
            <person name="Kopitz M."/>
            <person name="Rohde M."/>
            <person name="Goker M."/>
            <person name="Tindall B.J."/>
            <person name="Detter J.C."/>
            <person name="Woyke T."/>
            <person name="Bristow J."/>
            <person name="Eisen J.A."/>
            <person name="Markowitz V."/>
            <person name="Hugenholtz P."/>
            <person name="Klenk H.P."/>
            <person name="Kyrpides N.C."/>
        </authorList>
    </citation>
    <scope>NUCLEOTIDE SEQUENCE [LARGE SCALE GENOMIC DNA]</scope>
    <source>
        <strain evidence="2">ATCC 43766 / DSM 16922 / JCM 21250 / NBRC 16016 / NCTC 11634 / CL345/78</strain>
    </source>
</reference>
<dbReference type="Proteomes" id="UP000008641">
    <property type="component" value="Chromosome"/>
</dbReference>
<dbReference type="Pfam" id="PF08713">
    <property type="entry name" value="DNA_alkylation"/>
    <property type="match status" value="1"/>
</dbReference>
<dbReference type="PANTHER" id="PTHR34070">
    <property type="entry name" value="ARMADILLO-TYPE FOLD"/>
    <property type="match status" value="1"/>
</dbReference>
<keyword evidence="2" id="KW-1185">Reference proteome</keyword>
<dbReference type="OrthoDB" id="9775346at2"/>
<dbReference type="AlphaFoldDB" id="F0P148"/>
<protein>
    <submittedName>
        <fullName evidence="1">DNA alkylation repair enzyme</fullName>
    </submittedName>
</protein>
<dbReference type="InterPro" id="IPR014825">
    <property type="entry name" value="DNA_alkylation"/>
</dbReference>
<name>F0P148_WEEVC</name>